<sequence length="205" mass="21876">MGLFARGPCTAHGPVSSGLILPPPPLPLRPPARNLHAFSPAQPPPQHAKKPHTHALPPLPLPLSLTPSSPSTSSPLTTLHKPSIPISISTSYPIDLLTNGVSVREIAGARRAPAAADPGGGSEGGGAVRAGDAADGALHALPRRSAGDDALRHLLQQPRGAQPDGPFPRRPRRRLQLRQGGRRRRPPRHRLLPRLRPPRRLWPLH</sequence>
<feature type="compositionally biased region" description="Basic residues" evidence="1">
    <location>
        <begin position="169"/>
        <end position="199"/>
    </location>
</feature>
<dbReference type="Proteomes" id="UP000032180">
    <property type="component" value="Chromosome 1"/>
</dbReference>
<dbReference type="EnsemblPlants" id="LPERR01G07080.1">
    <property type="protein sequence ID" value="LPERR01G07080.1"/>
    <property type="gene ID" value="LPERR01G07080"/>
</dbReference>
<feature type="region of interest" description="Disordered" evidence="1">
    <location>
        <begin position="157"/>
        <end position="205"/>
    </location>
</feature>
<reference evidence="2 3" key="1">
    <citation type="submission" date="2012-08" db="EMBL/GenBank/DDBJ databases">
        <title>Oryza genome evolution.</title>
        <authorList>
            <person name="Wing R.A."/>
        </authorList>
    </citation>
    <scope>NUCLEOTIDE SEQUENCE</scope>
</reference>
<reference evidence="2" key="3">
    <citation type="submission" date="2015-04" db="UniProtKB">
        <authorList>
            <consortium name="EnsemblPlants"/>
        </authorList>
    </citation>
    <scope>IDENTIFICATION</scope>
</reference>
<feature type="compositionally biased region" description="Pro residues" evidence="1">
    <location>
        <begin position="21"/>
        <end position="30"/>
    </location>
</feature>
<proteinExistence type="predicted"/>
<dbReference type="Gramene" id="LPERR01G07080.1">
    <property type="protein sequence ID" value="LPERR01G07080.1"/>
    <property type="gene ID" value="LPERR01G07080"/>
</dbReference>
<organism evidence="2 3">
    <name type="scientific">Leersia perrieri</name>
    <dbReference type="NCBI Taxonomy" id="77586"/>
    <lineage>
        <taxon>Eukaryota</taxon>
        <taxon>Viridiplantae</taxon>
        <taxon>Streptophyta</taxon>
        <taxon>Embryophyta</taxon>
        <taxon>Tracheophyta</taxon>
        <taxon>Spermatophyta</taxon>
        <taxon>Magnoliopsida</taxon>
        <taxon>Liliopsida</taxon>
        <taxon>Poales</taxon>
        <taxon>Poaceae</taxon>
        <taxon>BOP clade</taxon>
        <taxon>Oryzoideae</taxon>
        <taxon>Oryzeae</taxon>
        <taxon>Oryzinae</taxon>
        <taxon>Leersia</taxon>
    </lineage>
</organism>
<dbReference type="HOGENOM" id="CLU_1339262_0_0_1"/>
<name>A0A0D9UYD1_9ORYZ</name>
<feature type="compositionally biased region" description="Low complexity" evidence="1">
    <location>
        <begin position="62"/>
        <end position="84"/>
    </location>
</feature>
<reference evidence="3" key="2">
    <citation type="submission" date="2013-12" db="EMBL/GenBank/DDBJ databases">
        <authorList>
            <person name="Yu Y."/>
            <person name="Lee S."/>
            <person name="de Baynast K."/>
            <person name="Wissotski M."/>
            <person name="Liu L."/>
            <person name="Talag J."/>
            <person name="Goicoechea J."/>
            <person name="Angelova A."/>
            <person name="Jetty R."/>
            <person name="Kudrna D."/>
            <person name="Golser W."/>
            <person name="Rivera L."/>
            <person name="Zhang J."/>
            <person name="Wing R."/>
        </authorList>
    </citation>
    <scope>NUCLEOTIDE SEQUENCE</scope>
</reference>
<accession>A0A0D9UYD1</accession>
<feature type="region of interest" description="Disordered" evidence="1">
    <location>
        <begin position="111"/>
        <end position="130"/>
    </location>
</feature>
<evidence type="ECO:0000313" key="3">
    <source>
        <dbReference type="Proteomes" id="UP000032180"/>
    </source>
</evidence>
<evidence type="ECO:0000256" key="1">
    <source>
        <dbReference type="SAM" id="MobiDB-lite"/>
    </source>
</evidence>
<keyword evidence="3" id="KW-1185">Reference proteome</keyword>
<protein>
    <submittedName>
        <fullName evidence="2">Uncharacterized protein</fullName>
    </submittedName>
</protein>
<dbReference type="AlphaFoldDB" id="A0A0D9UYD1"/>
<evidence type="ECO:0000313" key="2">
    <source>
        <dbReference type="EnsemblPlants" id="LPERR01G07080.1"/>
    </source>
</evidence>
<feature type="compositionally biased region" description="Gly residues" evidence="1">
    <location>
        <begin position="118"/>
        <end position="128"/>
    </location>
</feature>
<feature type="region of interest" description="Disordered" evidence="1">
    <location>
        <begin position="14"/>
        <end position="84"/>
    </location>
</feature>